<reference evidence="3" key="1">
    <citation type="submission" date="2016-05" db="EMBL/GenBank/DDBJ databases">
        <authorList>
            <person name="Naeem R."/>
        </authorList>
    </citation>
    <scope>NUCLEOTIDE SEQUENCE [LARGE SCALE GENOMIC DNA]</scope>
</reference>
<proteinExistence type="predicted"/>
<organism evidence="2 3">
    <name type="scientific">Plasmodium ovale wallikeri</name>
    <dbReference type="NCBI Taxonomy" id="864142"/>
    <lineage>
        <taxon>Eukaryota</taxon>
        <taxon>Sar</taxon>
        <taxon>Alveolata</taxon>
        <taxon>Apicomplexa</taxon>
        <taxon>Aconoidasida</taxon>
        <taxon>Haemosporida</taxon>
        <taxon>Plasmodiidae</taxon>
        <taxon>Plasmodium</taxon>
        <taxon>Plasmodium (Plasmodium)</taxon>
    </lineage>
</organism>
<dbReference type="EMBL" id="FLRD01000135">
    <property type="protein sequence ID" value="SBT44628.1"/>
    <property type="molecule type" value="Genomic_DNA"/>
</dbReference>
<protein>
    <submittedName>
        <fullName evidence="2">Uncharacterized protein</fullName>
    </submittedName>
</protein>
<feature type="compositionally biased region" description="Low complexity" evidence="1">
    <location>
        <begin position="35"/>
        <end position="45"/>
    </location>
</feature>
<dbReference type="AlphaFoldDB" id="A0A1A8ZL77"/>
<evidence type="ECO:0000256" key="1">
    <source>
        <dbReference type="SAM" id="MobiDB-lite"/>
    </source>
</evidence>
<keyword evidence="3" id="KW-1185">Reference proteome</keyword>
<gene>
    <name evidence="2" type="ORF">POVWA1_050170</name>
</gene>
<name>A0A1A8ZL77_PLAOA</name>
<feature type="region of interest" description="Disordered" evidence="1">
    <location>
        <begin position="1"/>
        <end position="45"/>
    </location>
</feature>
<sequence>MKTFSPSPTHTHIHTPNSPPNLPPNSPPNSPPNLSPNLPSNLPPNLSQNVKYLTAKGYPCFFPTVHLYTIPFLRKYIHQIET</sequence>
<accession>A0A1A8ZL77</accession>
<dbReference type="Proteomes" id="UP000078555">
    <property type="component" value="Unassembled WGS sequence"/>
</dbReference>
<feature type="compositionally biased region" description="Polar residues" evidence="1">
    <location>
        <begin position="1"/>
        <end position="10"/>
    </location>
</feature>
<evidence type="ECO:0000313" key="2">
    <source>
        <dbReference type="EMBL" id="SBT44628.1"/>
    </source>
</evidence>
<feature type="compositionally biased region" description="Pro residues" evidence="1">
    <location>
        <begin position="17"/>
        <end position="34"/>
    </location>
</feature>
<evidence type="ECO:0000313" key="3">
    <source>
        <dbReference type="Proteomes" id="UP000078555"/>
    </source>
</evidence>